<protein>
    <recommendedName>
        <fullName evidence="8">Large ribosomal subunit protein mL67</fullName>
    </recommendedName>
</protein>
<reference evidence="11 12" key="1">
    <citation type="submission" date="2019-07" db="EMBL/GenBank/DDBJ databases">
        <title>Venturia inaequalis Genome Resource.</title>
        <authorList>
            <person name="Lichtner F.J."/>
        </authorList>
    </citation>
    <scope>NUCLEOTIDE SEQUENCE [LARGE SCALE GENOMIC DNA]</scope>
    <source>
        <strain evidence="10">Bline_iso_100314</strain>
        <strain evidence="11 12">DMI_063113</strain>
    </source>
</reference>
<evidence type="ECO:0000256" key="9">
    <source>
        <dbReference type="SAM" id="MobiDB-lite"/>
    </source>
</evidence>
<feature type="region of interest" description="Disordered" evidence="9">
    <location>
        <begin position="378"/>
        <end position="411"/>
    </location>
</feature>
<keyword evidence="5" id="KW-0496">Mitochondrion</keyword>
<evidence type="ECO:0000313" key="12">
    <source>
        <dbReference type="Proteomes" id="UP000490939"/>
    </source>
</evidence>
<feature type="region of interest" description="Disordered" evidence="9">
    <location>
        <begin position="268"/>
        <end position="336"/>
    </location>
</feature>
<evidence type="ECO:0000256" key="1">
    <source>
        <dbReference type="ARBA" id="ARBA00004173"/>
    </source>
</evidence>
<keyword evidence="7" id="KW-0687">Ribonucleoprotein</keyword>
<comment type="similarity">
    <text evidence="2">Belongs to the mitochondrion-specific ribosomal protein mL67 family.</text>
</comment>
<evidence type="ECO:0000256" key="8">
    <source>
        <dbReference type="ARBA" id="ARBA00035185"/>
    </source>
</evidence>
<proteinExistence type="inferred from homology"/>
<gene>
    <name evidence="10" type="ORF">BLS_001462</name>
    <name evidence="11" type="ORF">EG327_010547</name>
</gene>
<dbReference type="PANTHER" id="PTHR28184:SF1">
    <property type="entry name" value="LARGE RIBOSOMAL SUBUNIT PROTEIN ML67"/>
    <property type="match status" value="1"/>
</dbReference>
<keyword evidence="3" id="KW-0689">Ribosomal protein</keyword>
<organism evidence="11 12">
    <name type="scientific">Venturia inaequalis</name>
    <name type="common">Apple scab fungus</name>
    <dbReference type="NCBI Taxonomy" id="5025"/>
    <lineage>
        <taxon>Eukaryota</taxon>
        <taxon>Fungi</taxon>
        <taxon>Dikarya</taxon>
        <taxon>Ascomycota</taxon>
        <taxon>Pezizomycotina</taxon>
        <taxon>Dothideomycetes</taxon>
        <taxon>Pleosporomycetidae</taxon>
        <taxon>Venturiales</taxon>
        <taxon>Venturiaceae</taxon>
        <taxon>Venturia</taxon>
    </lineage>
</organism>
<keyword evidence="4" id="KW-0805">Transcription regulation</keyword>
<sequence>MSHLSKLQKRCPGHGKYIWLFSHIKTHQVLCALSPHPKEHKMLKQLTFYGKQTQAQEIRADLFQPFAAIVTPSPEFGMNVYQKLREYRHVRDYQWTFRPTTKEVEETLEKAMEEKRLPRFDQTLPTLKERGKLLMDQKASTIADLAHILSRETKSARIKKAREKGKAKKARRLKEAKWTEVKELALKAEAGELQTFNSLVMRREDAIQAAETPKKKALGKKGLMMLKIKRNQLLRAKEGVDFVRGLEVPLAQRLKWNQNFSAMVQSRTKRIVNPEKPPPPPEEPEEEPEETVPRILRKKKTKSGDPIYATDPSKNPRSAGIDPRFTPNIREQLDGYQGPEDILIQWKDESDAYYAEEWPPEVMHQHIPDTKYAAMNDTMDDTSAAEAEQQEAAEREAEEADEKRKNSFMGKFKDAVRAPFEMNSVKTDGQEARR</sequence>
<dbReference type="Proteomes" id="UP000433883">
    <property type="component" value="Unassembled WGS sequence"/>
</dbReference>
<dbReference type="GO" id="GO:1990904">
    <property type="term" value="C:ribonucleoprotein complex"/>
    <property type="evidence" value="ECO:0007669"/>
    <property type="project" value="UniProtKB-KW"/>
</dbReference>
<evidence type="ECO:0000313" key="11">
    <source>
        <dbReference type="EMBL" id="KAE9969657.1"/>
    </source>
</evidence>
<dbReference type="PANTHER" id="PTHR28184">
    <property type="entry name" value="MITOCHONDRIAL HOMOLOGOUS RECOMBINATION PROTEIN 1"/>
    <property type="match status" value="1"/>
</dbReference>
<feature type="compositionally biased region" description="Basic and acidic residues" evidence="9">
    <location>
        <begin position="401"/>
        <end position="411"/>
    </location>
</feature>
<name>A0A8H3YTQ4_VENIN</name>
<evidence type="ECO:0000256" key="5">
    <source>
        <dbReference type="ARBA" id="ARBA00023128"/>
    </source>
</evidence>
<dbReference type="Pfam" id="PF12829">
    <property type="entry name" value="Mhr1"/>
    <property type="match status" value="1"/>
</dbReference>
<feature type="compositionally biased region" description="Acidic residues" evidence="9">
    <location>
        <begin position="388"/>
        <end position="400"/>
    </location>
</feature>
<dbReference type="AlphaFoldDB" id="A0A8H3YTQ4"/>
<dbReference type="GO" id="GO:0003735">
    <property type="term" value="F:structural constituent of ribosome"/>
    <property type="evidence" value="ECO:0007669"/>
    <property type="project" value="TreeGrafter"/>
</dbReference>
<evidence type="ECO:0000256" key="6">
    <source>
        <dbReference type="ARBA" id="ARBA00023163"/>
    </source>
</evidence>
<keyword evidence="12" id="KW-1185">Reference proteome</keyword>
<dbReference type="EMBL" id="WNWR01000762">
    <property type="protein sequence ID" value="KAE9969657.1"/>
    <property type="molecule type" value="Genomic_DNA"/>
</dbReference>
<comment type="caution">
    <text evidence="11">The sequence shown here is derived from an EMBL/GenBank/DDBJ whole genome shotgun (WGS) entry which is preliminary data.</text>
</comment>
<comment type="subcellular location">
    <subcellularLocation>
        <location evidence="1">Mitochondrion</location>
    </subcellularLocation>
</comment>
<evidence type="ECO:0000256" key="4">
    <source>
        <dbReference type="ARBA" id="ARBA00023015"/>
    </source>
</evidence>
<dbReference type="GO" id="GO:0005739">
    <property type="term" value="C:mitochondrion"/>
    <property type="evidence" value="ECO:0007669"/>
    <property type="project" value="UniProtKB-SubCell"/>
</dbReference>
<dbReference type="GO" id="GO:0000150">
    <property type="term" value="F:DNA strand exchange activity"/>
    <property type="evidence" value="ECO:0007669"/>
    <property type="project" value="InterPro"/>
</dbReference>
<dbReference type="GO" id="GO:0003697">
    <property type="term" value="F:single-stranded DNA binding"/>
    <property type="evidence" value="ECO:0007669"/>
    <property type="project" value="InterPro"/>
</dbReference>
<keyword evidence="6" id="KW-0804">Transcription</keyword>
<accession>A0A8H3YTQ4</accession>
<dbReference type="Proteomes" id="UP000490939">
    <property type="component" value="Unassembled WGS sequence"/>
</dbReference>
<evidence type="ECO:0000256" key="2">
    <source>
        <dbReference type="ARBA" id="ARBA00010741"/>
    </source>
</evidence>
<evidence type="ECO:0000256" key="7">
    <source>
        <dbReference type="ARBA" id="ARBA00023274"/>
    </source>
</evidence>
<dbReference type="EMBL" id="WNWQ01001328">
    <property type="protein sequence ID" value="KAE9961721.1"/>
    <property type="molecule type" value="Genomic_DNA"/>
</dbReference>
<dbReference type="GO" id="GO:0005840">
    <property type="term" value="C:ribosome"/>
    <property type="evidence" value="ECO:0007669"/>
    <property type="project" value="UniProtKB-KW"/>
</dbReference>
<evidence type="ECO:0000313" key="10">
    <source>
        <dbReference type="EMBL" id="KAE9961721.1"/>
    </source>
</evidence>
<dbReference type="InterPro" id="IPR024629">
    <property type="entry name" value="Ribosomal_mL67"/>
</dbReference>
<evidence type="ECO:0000256" key="3">
    <source>
        <dbReference type="ARBA" id="ARBA00022980"/>
    </source>
</evidence>